<evidence type="ECO:0000256" key="2">
    <source>
        <dbReference type="ARBA" id="ARBA00022737"/>
    </source>
</evidence>
<dbReference type="AlphaFoldDB" id="A0AAJ5YZI7"/>
<evidence type="ECO:0000256" key="3">
    <source>
        <dbReference type="SAM" id="MobiDB-lite"/>
    </source>
</evidence>
<dbReference type="Proteomes" id="UP001217582">
    <property type="component" value="Chromosome 1"/>
</dbReference>
<feature type="compositionally biased region" description="Polar residues" evidence="3">
    <location>
        <begin position="557"/>
        <end position="568"/>
    </location>
</feature>
<dbReference type="InterPro" id="IPR011043">
    <property type="entry name" value="Gal_Oxase/kelch_b-propeller"/>
</dbReference>
<keyword evidence="2" id="KW-0677">Repeat</keyword>
<reference evidence="6 7" key="1">
    <citation type="submission" date="2023-03" db="EMBL/GenBank/DDBJ databases">
        <title>Mating type loci evolution in Malassezia.</title>
        <authorList>
            <person name="Coelho M.A."/>
        </authorList>
    </citation>
    <scope>NUCLEOTIDE SEQUENCE [LARGE SCALE GENOMIC DNA]</scope>
    <source>
        <strain evidence="6 7">CBS 13387</strain>
    </source>
</reference>
<proteinExistence type="predicted"/>
<keyword evidence="5" id="KW-0732">Signal</keyword>
<feature type="compositionally biased region" description="Polar residues" evidence="3">
    <location>
        <begin position="648"/>
        <end position="659"/>
    </location>
</feature>
<dbReference type="Pfam" id="PF24681">
    <property type="entry name" value="Kelch_KLHDC2_KLHL20_DRC7"/>
    <property type="match status" value="1"/>
</dbReference>
<protein>
    <recommendedName>
        <fullName evidence="8">Kelch repeat-containing protein</fullName>
    </recommendedName>
</protein>
<evidence type="ECO:0000313" key="6">
    <source>
        <dbReference type="EMBL" id="WFD14163.1"/>
    </source>
</evidence>
<keyword evidence="4" id="KW-0472">Membrane</keyword>
<feature type="compositionally biased region" description="Low complexity" evidence="3">
    <location>
        <begin position="592"/>
        <end position="633"/>
    </location>
</feature>
<accession>A0AAJ5YZI7</accession>
<dbReference type="InterPro" id="IPR015915">
    <property type="entry name" value="Kelch-typ_b-propeller"/>
</dbReference>
<dbReference type="PANTHER" id="PTHR46093:SF18">
    <property type="entry name" value="FIBRONECTIN TYPE-III DOMAIN-CONTAINING PROTEIN"/>
    <property type="match status" value="1"/>
</dbReference>
<evidence type="ECO:0008006" key="8">
    <source>
        <dbReference type="Google" id="ProtNLM"/>
    </source>
</evidence>
<keyword evidence="1" id="KW-0880">Kelch repeat</keyword>
<name>A0AAJ5YZI7_9BASI</name>
<gene>
    <name evidence="6" type="ORF">MARU1_000161</name>
</gene>
<evidence type="ECO:0000256" key="1">
    <source>
        <dbReference type="ARBA" id="ARBA00022441"/>
    </source>
</evidence>
<feature type="region of interest" description="Disordered" evidence="3">
    <location>
        <begin position="770"/>
        <end position="816"/>
    </location>
</feature>
<feature type="region of interest" description="Disordered" evidence="3">
    <location>
        <begin position="549"/>
        <end position="702"/>
    </location>
</feature>
<feature type="signal peptide" evidence="5">
    <location>
        <begin position="1"/>
        <end position="22"/>
    </location>
</feature>
<feature type="compositionally biased region" description="Basic and acidic residues" evidence="3">
    <location>
        <begin position="799"/>
        <end position="808"/>
    </location>
</feature>
<evidence type="ECO:0000256" key="4">
    <source>
        <dbReference type="SAM" id="Phobius"/>
    </source>
</evidence>
<dbReference type="PANTHER" id="PTHR46093">
    <property type="entry name" value="ACYL-COA-BINDING DOMAIN-CONTAINING PROTEIN 5"/>
    <property type="match status" value="1"/>
</dbReference>
<keyword evidence="7" id="KW-1185">Reference proteome</keyword>
<dbReference type="EMBL" id="CP119916">
    <property type="protein sequence ID" value="WFD14163.1"/>
    <property type="molecule type" value="Genomic_DNA"/>
</dbReference>
<feature type="chain" id="PRO_5042482798" description="Kelch repeat-containing protein" evidence="5">
    <location>
        <begin position="23"/>
        <end position="968"/>
    </location>
</feature>
<keyword evidence="4" id="KW-0812">Transmembrane</keyword>
<dbReference type="Gene3D" id="2.120.10.80">
    <property type="entry name" value="Kelch-type beta propeller"/>
    <property type="match status" value="2"/>
</dbReference>
<feature type="compositionally biased region" description="Basic and acidic residues" evidence="3">
    <location>
        <begin position="637"/>
        <end position="647"/>
    </location>
</feature>
<sequence length="968" mass="103617">MLAHFVQLLPLAAALIAASAEASSLPHHGALHARSASSSARDPLDYLFPGTDALSSIVDMAAGQHTPTTTSSSVATPQRTGSSSHGDMSLGSLLGGLMGSIPGSNNIPSPNMSKYEHTTPEPRWGATAQYLNGLQAIVFAGGQLDDTGRLSNETLLLDVTGLTNLQSTRASVNATPWLRHHQRTSSVPAPKTAYAASRVSTSVCGATDGHLADTLWLMGGKTENCADQAVLYTYTLERHNDTIVGTWRDIQTNGTKLTRRAHAQAAFTGVNFKGGHDLSMIVLGGQDWDKECHPDKHDKSTSASSLDQIQIGDVMDQQCAMPKKMKHAGVEAYAYEASLDQVPVIDYAATSMPVIHNSKTKHTEEPYLLIGGRTKDRKLASMKHLWALDLASGNWSRWITSGDIPEPRVGHSAVHASDGKVYMYGGYKRHGTHGHSVSKEPTDEMYVLDASQTPAKWSKVQYKEPPRDGPRPSKRAYHSAVMVNDILVVAFGQQHQSTPFGLEKRGGANRDASEPMIMYMETRDNVMGFRWTDKMSAIVSGRVTQQLMGHSREAATAQYTSDSTASSQKEARPSPRPLANMSRLPTPKESRSLASVKSRSKSRASASRASVSRASAASRASASIASAEASRAAQAQHHHDNQGHDQSHSGAQNQGSAPNQGQSPGQDGHDQDSQHDSSAHDDQPAQDAHQNEQKGQSSNSSPGAIAGGVLGACALAVGAVVGGLYAYRKRRESQKIAELRSNGVLRDDPESAPPVSSLWLQRPLREVIESPESGLGSSSVQGHAGTPLSIASAGGRSIGTDERHEVRGPRSAYESAGSAMPASYSAAQSYAPQEHGMFDNYLATYDGEMPNPYPAVPSQDSHYSYPYLGGVQRSSGAEVTTTDAAADHYGGTGEARDTYTGDDIESVYTNTIDGKTMVHGDENDMHSDDGLYGVSTPRRSASFRFPEHQATHWYAPHDSSSLRVTNHS</sequence>
<evidence type="ECO:0000313" key="7">
    <source>
        <dbReference type="Proteomes" id="UP001217582"/>
    </source>
</evidence>
<evidence type="ECO:0000256" key="5">
    <source>
        <dbReference type="SAM" id="SignalP"/>
    </source>
</evidence>
<dbReference type="SUPFAM" id="SSF50965">
    <property type="entry name" value="Galactose oxidase, central domain"/>
    <property type="match status" value="1"/>
</dbReference>
<organism evidence="6 7">
    <name type="scientific">Malassezia arunalokei</name>
    <dbReference type="NCBI Taxonomy" id="1514897"/>
    <lineage>
        <taxon>Eukaryota</taxon>
        <taxon>Fungi</taxon>
        <taxon>Dikarya</taxon>
        <taxon>Basidiomycota</taxon>
        <taxon>Ustilaginomycotina</taxon>
        <taxon>Malasseziomycetes</taxon>
        <taxon>Malasseziales</taxon>
        <taxon>Malasseziaceae</taxon>
        <taxon>Malassezia</taxon>
    </lineage>
</organism>
<feature type="compositionally biased region" description="Polar residues" evidence="3">
    <location>
        <begin position="693"/>
        <end position="702"/>
    </location>
</feature>
<feature type="transmembrane region" description="Helical" evidence="4">
    <location>
        <begin position="704"/>
        <end position="727"/>
    </location>
</feature>
<feature type="region of interest" description="Disordered" evidence="3">
    <location>
        <begin position="63"/>
        <end position="88"/>
    </location>
</feature>
<keyword evidence="4" id="KW-1133">Transmembrane helix</keyword>
<feature type="compositionally biased region" description="Basic and acidic residues" evidence="3">
    <location>
        <begin position="667"/>
        <end position="683"/>
    </location>
</feature>